<name>A0A449A6B6_9BACT</name>
<dbReference type="InterPro" id="IPR023214">
    <property type="entry name" value="HAD_sf"/>
</dbReference>
<dbReference type="Gene3D" id="3.40.50.1000">
    <property type="entry name" value="HAD superfamily/HAD-like"/>
    <property type="match status" value="1"/>
</dbReference>
<dbReference type="GO" id="GO:0016791">
    <property type="term" value="F:phosphatase activity"/>
    <property type="evidence" value="ECO:0007669"/>
    <property type="project" value="TreeGrafter"/>
</dbReference>
<organism evidence="3 4">
    <name type="scientific">Mesomycoplasma neurolyticum</name>
    <dbReference type="NCBI Taxonomy" id="2120"/>
    <lineage>
        <taxon>Bacteria</taxon>
        <taxon>Bacillati</taxon>
        <taxon>Mycoplasmatota</taxon>
        <taxon>Mycoplasmoidales</taxon>
        <taxon>Metamycoplasmataceae</taxon>
        <taxon>Mesomycoplasma</taxon>
    </lineage>
</organism>
<evidence type="ECO:0000256" key="2">
    <source>
        <dbReference type="ARBA" id="ARBA00034778"/>
    </source>
</evidence>
<dbReference type="NCBIfam" id="TIGR00099">
    <property type="entry name" value="Cof-subfamily"/>
    <property type="match status" value="1"/>
</dbReference>
<protein>
    <submittedName>
        <fullName evidence="3">COF family HAD hydrolase protein</fullName>
    </submittedName>
</protein>
<dbReference type="KEGG" id="mnu:NCTC10166_00683"/>
<comment type="cofactor">
    <cofactor evidence="1">
        <name>Mg(2+)</name>
        <dbReference type="ChEBI" id="CHEBI:18420"/>
    </cofactor>
</comment>
<dbReference type="OrthoDB" id="399923at2"/>
<evidence type="ECO:0000313" key="3">
    <source>
        <dbReference type="EMBL" id="VEU59703.1"/>
    </source>
</evidence>
<dbReference type="InterPro" id="IPR006379">
    <property type="entry name" value="HAD-SF_hydro_IIB"/>
</dbReference>
<proteinExistence type="inferred from homology"/>
<evidence type="ECO:0000313" key="4">
    <source>
        <dbReference type="Proteomes" id="UP000289440"/>
    </source>
</evidence>
<keyword evidence="3" id="KW-0378">Hydrolase</keyword>
<comment type="similarity">
    <text evidence="2">Belongs to the HAD-like hydrolase superfamily. Cof family.</text>
</comment>
<dbReference type="RefSeq" id="WP_129720074.1">
    <property type="nucleotide sequence ID" value="NZ_LR214951.1"/>
</dbReference>
<dbReference type="Gene3D" id="3.30.1240.10">
    <property type="match status" value="1"/>
</dbReference>
<dbReference type="GO" id="GO:0000287">
    <property type="term" value="F:magnesium ion binding"/>
    <property type="evidence" value="ECO:0007669"/>
    <property type="project" value="TreeGrafter"/>
</dbReference>
<accession>A0A449A6B6</accession>
<keyword evidence="4" id="KW-1185">Reference proteome</keyword>
<dbReference type="GO" id="GO:0005829">
    <property type="term" value="C:cytosol"/>
    <property type="evidence" value="ECO:0007669"/>
    <property type="project" value="TreeGrafter"/>
</dbReference>
<dbReference type="EMBL" id="LR214951">
    <property type="protein sequence ID" value="VEU59703.1"/>
    <property type="molecule type" value="Genomic_DNA"/>
</dbReference>
<dbReference type="NCBIfam" id="TIGR01484">
    <property type="entry name" value="HAD-SF-IIB"/>
    <property type="match status" value="1"/>
</dbReference>
<gene>
    <name evidence="3" type="ORF">NCTC10166_00683</name>
</gene>
<dbReference type="PANTHER" id="PTHR10000">
    <property type="entry name" value="PHOSPHOSERINE PHOSPHATASE"/>
    <property type="match status" value="1"/>
</dbReference>
<dbReference type="PANTHER" id="PTHR10000:SF8">
    <property type="entry name" value="HAD SUPERFAMILY HYDROLASE-LIKE, TYPE 3"/>
    <property type="match status" value="1"/>
</dbReference>
<evidence type="ECO:0000256" key="1">
    <source>
        <dbReference type="ARBA" id="ARBA00001946"/>
    </source>
</evidence>
<dbReference type="InterPro" id="IPR036412">
    <property type="entry name" value="HAD-like_sf"/>
</dbReference>
<dbReference type="Proteomes" id="UP000289440">
    <property type="component" value="Chromosome"/>
</dbReference>
<dbReference type="AlphaFoldDB" id="A0A449A6B6"/>
<dbReference type="InterPro" id="IPR000150">
    <property type="entry name" value="Cof"/>
</dbReference>
<dbReference type="SUPFAM" id="SSF56784">
    <property type="entry name" value="HAD-like"/>
    <property type="match status" value="1"/>
</dbReference>
<reference evidence="3 4" key="1">
    <citation type="submission" date="2019-01" db="EMBL/GenBank/DDBJ databases">
        <authorList>
            <consortium name="Pathogen Informatics"/>
        </authorList>
    </citation>
    <scope>NUCLEOTIDE SEQUENCE [LARGE SCALE GENOMIC DNA]</scope>
    <source>
        <strain evidence="3 4">NCTC10166</strain>
    </source>
</reference>
<dbReference type="Pfam" id="PF08282">
    <property type="entry name" value="Hydrolase_3"/>
    <property type="match status" value="1"/>
</dbReference>
<sequence>MNKIDVLFLDLDGTLLDTGVGQWAKISKNNQEAVCNFSKIGKVVISTGRSFTWHVRKIAESVNASFLVCQNGSLIYDKNFHKIKDKKISSSVVDSIFQIAKQFKASIVANSSFFIYGPFFWNRFFSIFSSFKAKKYTDFKPYETNKILLIHKSQKKINKIFSEIKKHFKDEVSVEIVGKNWAIEITRKDCSKGIAAKEIAKILNVDLKNTIHIGDSMNDSSTKNIVGKLIAVKSGSKKLKKIADEIGPKRRNAGIAKIIKKFI</sequence>